<name>A0A517VM53_9PLAN</name>
<protein>
    <submittedName>
        <fullName evidence="2">Uncharacterized protein</fullName>
    </submittedName>
</protein>
<evidence type="ECO:0000256" key="1">
    <source>
        <dbReference type="SAM" id="MobiDB-lite"/>
    </source>
</evidence>
<dbReference type="InterPro" id="IPR043519">
    <property type="entry name" value="NT_sf"/>
</dbReference>
<evidence type="ECO:0000313" key="2">
    <source>
        <dbReference type="EMBL" id="QDT94088.1"/>
    </source>
</evidence>
<dbReference type="SUPFAM" id="SSF81301">
    <property type="entry name" value="Nucleotidyltransferase"/>
    <property type="match status" value="1"/>
</dbReference>
<dbReference type="Proteomes" id="UP000316855">
    <property type="component" value="Chromosome"/>
</dbReference>
<dbReference type="EMBL" id="CP036343">
    <property type="protein sequence ID" value="QDT94088.1"/>
    <property type="molecule type" value="Genomic_DNA"/>
</dbReference>
<sequence length="82" mass="9225">MLCCREHSLSNNRNGVKKDSTGKSPDACVIETSDRSMNEFKPNELMQSVVVFLERESVPYRIVGSIASIIYGEPPFTRAHHI</sequence>
<organism evidence="2 3">
    <name type="scientific">Gimesia algae</name>
    <dbReference type="NCBI Taxonomy" id="2527971"/>
    <lineage>
        <taxon>Bacteria</taxon>
        <taxon>Pseudomonadati</taxon>
        <taxon>Planctomycetota</taxon>
        <taxon>Planctomycetia</taxon>
        <taxon>Planctomycetales</taxon>
        <taxon>Planctomycetaceae</taxon>
        <taxon>Gimesia</taxon>
    </lineage>
</organism>
<dbReference type="AlphaFoldDB" id="A0A517VM53"/>
<proteinExistence type="predicted"/>
<feature type="region of interest" description="Disordered" evidence="1">
    <location>
        <begin position="1"/>
        <end position="27"/>
    </location>
</feature>
<keyword evidence="3" id="KW-1185">Reference proteome</keyword>
<gene>
    <name evidence="2" type="ORF">Pan161_57810</name>
</gene>
<accession>A0A517VM53</accession>
<evidence type="ECO:0000313" key="3">
    <source>
        <dbReference type="Proteomes" id="UP000316855"/>
    </source>
</evidence>
<dbReference type="KEGG" id="gax:Pan161_57810"/>
<reference evidence="2 3" key="1">
    <citation type="submission" date="2019-02" db="EMBL/GenBank/DDBJ databases">
        <title>Deep-cultivation of Planctomycetes and their phenomic and genomic characterization uncovers novel biology.</title>
        <authorList>
            <person name="Wiegand S."/>
            <person name="Jogler M."/>
            <person name="Boedeker C."/>
            <person name="Pinto D."/>
            <person name="Vollmers J."/>
            <person name="Rivas-Marin E."/>
            <person name="Kohn T."/>
            <person name="Peeters S.H."/>
            <person name="Heuer A."/>
            <person name="Rast P."/>
            <person name="Oberbeckmann S."/>
            <person name="Bunk B."/>
            <person name="Jeske O."/>
            <person name="Meyerdierks A."/>
            <person name="Storesund J.E."/>
            <person name="Kallscheuer N."/>
            <person name="Luecker S."/>
            <person name="Lage O.M."/>
            <person name="Pohl T."/>
            <person name="Merkel B.J."/>
            <person name="Hornburger P."/>
            <person name="Mueller R.-W."/>
            <person name="Bruemmer F."/>
            <person name="Labrenz M."/>
            <person name="Spormann A.M."/>
            <person name="Op den Camp H."/>
            <person name="Overmann J."/>
            <person name="Amann R."/>
            <person name="Jetten M.S.M."/>
            <person name="Mascher T."/>
            <person name="Medema M.H."/>
            <person name="Devos D.P."/>
            <person name="Kaster A.-K."/>
            <person name="Ovreas L."/>
            <person name="Rohde M."/>
            <person name="Galperin M.Y."/>
            <person name="Jogler C."/>
        </authorList>
    </citation>
    <scope>NUCLEOTIDE SEQUENCE [LARGE SCALE GENOMIC DNA]</scope>
    <source>
        <strain evidence="2 3">Pan161</strain>
    </source>
</reference>